<organism evidence="2">
    <name type="scientific">Anguilla anguilla</name>
    <name type="common">European freshwater eel</name>
    <name type="synonym">Muraena anguilla</name>
    <dbReference type="NCBI Taxonomy" id="7936"/>
    <lineage>
        <taxon>Eukaryota</taxon>
        <taxon>Metazoa</taxon>
        <taxon>Chordata</taxon>
        <taxon>Craniata</taxon>
        <taxon>Vertebrata</taxon>
        <taxon>Euteleostomi</taxon>
        <taxon>Actinopterygii</taxon>
        <taxon>Neopterygii</taxon>
        <taxon>Teleostei</taxon>
        <taxon>Anguilliformes</taxon>
        <taxon>Anguillidae</taxon>
        <taxon>Anguilla</taxon>
    </lineage>
</organism>
<protein>
    <submittedName>
        <fullName evidence="2">Uncharacterized protein</fullName>
    </submittedName>
</protein>
<dbReference type="AlphaFoldDB" id="A0A0E9Q331"/>
<evidence type="ECO:0000313" key="2">
    <source>
        <dbReference type="EMBL" id="JAH10927.1"/>
    </source>
</evidence>
<feature type="transmembrane region" description="Helical" evidence="1">
    <location>
        <begin position="45"/>
        <end position="67"/>
    </location>
</feature>
<accession>A0A0E9Q331</accession>
<sequence length="76" mass="8749">MISMNIANNTFLIHKTALIVVVFGKSLSSLRSPFCLRLTRRSSLFSLYCVAYTESLYCKVFTVWSTLRVFTVRSFL</sequence>
<dbReference type="EMBL" id="GBXM01097650">
    <property type="protein sequence ID" value="JAH10927.1"/>
    <property type="molecule type" value="Transcribed_RNA"/>
</dbReference>
<name>A0A0E9Q331_ANGAN</name>
<proteinExistence type="predicted"/>
<keyword evidence="1" id="KW-1133">Transmembrane helix</keyword>
<keyword evidence="1" id="KW-0812">Transmembrane</keyword>
<evidence type="ECO:0000256" key="1">
    <source>
        <dbReference type="SAM" id="Phobius"/>
    </source>
</evidence>
<keyword evidence="1" id="KW-0472">Membrane</keyword>
<reference evidence="2" key="1">
    <citation type="submission" date="2014-11" db="EMBL/GenBank/DDBJ databases">
        <authorList>
            <person name="Amaro Gonzalez C."/>
        </authorList>
    </citation>
    <scope>NUCLEOTIDE SEQUENCE</scope>
</reference>
<reference evidence="2" key="2">
    <citation type="journal article" date="2015" name="Fish Shellfish Immunol.">
        <title>Early steps in the European eel (Anguilla anguilla)-Vibrio vulnificus interaction in the gills: Role of the RtxA13 toxin.</title>
        <authorList>
            <person name="Callol A."/>
            <person name="Pajuelo D."/>
            <person name="Ebbesson L."/>
            <person name="Teles M."/>
            <person name="MacKenzie S."/>
            <person name="Amaro C."/>
        </authorList>
    </citation>
    <scope>NUCLEOTIDE SEQUENCE</scope>
</reference>